<dbReference type="InterPro" id="IPR036812">
    <property type="entry name" value="NAD(P)_OxRdtase_dom_sf"/>
</dbReference>
<evidence type="ECO:0000313" key="7">
    <source>
        <dbReference type="Proteomes" id="UP000677265"/>
    </source>
</evidence>
<comment type="caution">
    <text evidence="5">The sequence shown here is derived from an EMBL/GenBank/DDBJ whole genome shotgun (WGS) entry which is preliminary data.</text>
</comment>
<keyword evidence="7" id="KW-1185">Reference proteome</keyword>
<dbReference type="PRINTS" id="PR00069">
    <property type="entry name" value="ALDKETRDTASE"/>
</dbReference>
<reference evidence="5" key="1">
    <citation type="submission" date="2021-05" db="EMBL/GenBank/DDBJ databases">
        <title>Novel Bacillus species.</title>
        <authorList>
            <person name="Liu G."/>
        </authorList>
    </citation>
    <scope>NUCLEOTIDE SEQUENCE</scope>
    <source>
        <strain evidence="5 7">FJAT-50051</strain>
    </source>
</reference>
<evidence type="ECO:0000256" key="3">
    <source>
        <dbReference type="PIRSR" id="PIRSR000097-3"/>
    </source>
</evidence>
<sequence length="297" mass="33208">MVESWKIAVIRETLNKRVISLPDGSSVPILGQGTWNMGENSRTKEQEVKALQLGIELGMTLIDTAEMYGNGGAEQVVGEAIKGLRDRVFLVSKVYPHNAGKNKITEACENSLRRLQTDHLDLYLLHWRGQIPLEETFEGMEKLKIEGKILRWGVSNFDTEDMDELVASANGTNCITNQVLYHLGSRGIEFDLLPWQKQHQMPIMAYSPIAQGGSLRRQLLRDSTILDIAHSHNVQPLQIVLAWCIRSNQVIAIPKAGQPEHVMQNAAAACIELTTEELARLDEVFPAPTRKVPLDII</sequence>
<dbReference type="EMBL" id="JAGYPE010000006">
    <property type="protein sequence ID" value="MBS4185626.1"/>
    <property type="molecule type" value="Genomic_DNA"/>
</dbReference>
<evidence type="ECO:0000256" key="1">
    <source>
        <dbReference type="PIRSR" id="PIRSR000097-1"/>
    </source>
</evidence>
<feature type="site" description="Lowers pKa of active site Tyr" evidence="3">
    <location>
        <position position="93"/>
    </location>
</feature>
<dbReference type="CDD" id="cd19138">
    <property type="entry name" value="AKR_YeaE"/>
    <property type="match status" value="1"/>
</dbReference>
<dbReference type="InterPro" id="IPR023210">
    <property type="entry name" value="NADP_OxRdtase_dom"/>
</dbReference>
<dbReference type="RefSeq" id="WP_213145468.1">
    <property type="nucleotide sequence ID" value="NZ_JAGYPE020000002.1"/>
</dbReference>
<dbReference type="PANTHER" id="PTHR43638:SF3">
    <property type="entry name" value="ALDEHYDE REDUCTASE"/>
    <property type="match status" value="1"/>
</dbReference>
<evidence type="ECO:0000313" key="6">
    <source>
        <dbReference type="EMBL" id="MCH6264378.1"/>
    </source>
</evidence>
<evidence type="ECO:0000256" key="2">
    <source>
        <dbReference type="PIRSR" id="PIRSR000097-2"/>
    </source>
</evidence>
<name>A0A942T619_9BACI</name>
<dbReference type="Proteomes" id="UP000677265">
    <property type="component" value="Unassembled WGS sequence"/>
</dbReference>
<gene>
    <name evidence="6" type="ORF">KHB02_002385</name>
    <name evidence="5" type="ORF">KHB02_30015</name>
</gene>
<dbReference type="PIRSF" id="PIRSF000097">
    <property type="entry name" value="AKR"/>
    <property type="match status" value="1"/>
</dbReference>
<feature type="domain" description="NADP-dependent oxidoreductase" evidence="4">
    <location>
        <begin position="30"/>
        <end position="284"/>
    </location>
</feature>
<dbReference type="AlphaFoldDB" id="A0A942T619"/>
<dbReference type="SUPFAM" id="SSF51430">
    <property type="entry name" value="NAD(P)-linked oxidoreductase"/>
    <property type="match status" value="1"/>
</dbReference>
<protein>
    <submittedName>
        <fullName evidence="5">Aldo/keto reductase</fullName>
    </submittedName>
</protein>
<evidence type="ECO:0000313" key="5">
    <source>
        <dbReference type="EMBL" id="MBS4185626.1"/>
    </source>
</evidence>
<dbReference type="GO" id="GO:0016491">
    <property type="term" value="F:oxidoreductase activity"/>
    <property type="evidence" value="ECO:0007669"/>
    <property type="project" value="InterPro"/>
</dbReference>
<feature type="binding site" evidence="2">
    <location>
        <position position="126"/>
    </location>
    <ligand>
        <name>substrate</name>
    </ligand>
</feature>
<dbReference type="EMBL" id="JAGYPE020000002">
    <property type="protein sequence ID" value="MCH6264378.1"/>
    <property type="molecule type" value="Genomic_DNA"/>
</dbReference>
<evidence type="ECO:0000259" key="4">
    <source>
        <dbReference type="Pfam" id="PF00248"/>
    </source>
</evidence>
<feature type="active site" description="Proton donor" evidence="1">
    <location>
        <position position="68"/>
    </location>
</feature>
<proteinExistence type="predicted"/>
<dbReference type="Pfam" id="PF00248">
    <property type="entry name" value="Aldo_ket_red"/>
    <property type="match status" value="1"/>
</dbReference>
<dbReference type="Gene3D" id="3.20.20.100">
    <property type="entry name" value="NADP-dependent oxidoreductase domain"/>
    <property type="match status" value="1"/>
</dbReference>
<dbReference type="InterPro" id="IPR020471">
    <property type="entry name" value="AKR"/>
</dbReference>
<dbReference type="PANTHER" id="PTHR43638">
    <property type="entry name" value="OXIDOREDUCTASE, ALDO/KETO REDUCTASE FAMILY PROTEIN"/>
    <property type="match status" value="1"/>
</dbReference>
<organism evidence="5">
    <name type="scientific">Neobacillus citreus</name>
    <dbReference type="NCBI Taxonomy" id="2833578"/>
    <lineage>
        <taxon>Bacteria</taxon>
        <taxon>Bacillati</taxon>
        <taxon>Bacillota</taxon>
        <taxon>Bacilli</taxon>
        <taxon>Bacillales</taxon>
        <taxon>Bacillaceae</taxon>
        <taxon>Neobacillus</taxon>
    </lineage>
</organism>
<accession>A0A942T619</accession>